<dbReference type="eggNOG" id="ENOG502TEFX">
    <property type="taxonomic scope" value="Eukaryota"/>
</dbReference>
<feature type="compositionally biased region" description="Polar residues" evidence="1">
    <location>
        <begin position="3558"/>
        <end position="3572"/>
    </location>
</feature>
<evidence type="ECO:0000313" key="3">
    <source>
        <dbReference type="Proteomes" id="UP000054350"/>
    </source>
</evidence>
<keyword evidence="3" id="KW-1185">Reference proteome</keyword>
<accession>A0A0L0SQP8</accession>
<dbReference type="Proteomes" id="UP000054350">
    <property type="component" value="Unassembled WGS sequence"/>
</dbReference>
<feature type="region of interest" description="Disordered" evidence="1">
    <location>
        <begin position="2164"/>
        <end position="2206"/>
    </location>
</feature>
<dbReference type="VEuPathDB" id="FungiDB:AMAG_10051"/>
<feature type="compositionally biased region" description="Polar residues" evidence="1">
    <location>
        <begin position="3667"/>
        <end position="3677"/>
    </location>
</feature>
<name>A0A0L0SQP8_ALLM3</name>
<feature type="compositionally biased region" description="Basic and acidic residues" evidence="1">
    <location>
        <begin position="3490"/>
        <end position="3504"/>
    </location>
</feature>
<evidence type="ECO:0008006" key="4">
    <source>
        <dbReference type="Google" id="ProtNLM"/>
    </source>
</evidence>
<feature type="compositionally biased region" description="Pro residues" evidence="1">
    <location>
        <begin position="3248"/>
        <end position="3262"/>
    </location>
</feature>
<feature type="compositionally biased region" description="Polar residues" evidence="1">
    <location>
        <begin position="2170"/>
        <end position="2196"/>
    </location>
</feature>
<feature type="region of interest" description="Disordered" evidence="1">
    <location>
        <begin position="3663"/>
        <end position="3689"/>
    </location>
</feature>
<feature type="compositionally biased region" description="Low complexity" evidence="1">
    <location>
        <begin position="2509"/>
        <end position="2520"/>
    </location>
</feature>
<sequence>MNSSPRTALAAVREGHGANDHGEQGDGVVAHVRPDHDDDGPAGGLPSTTQHPLPPQSMVSITEEMVSRAAGTQYSAGVHETAPQAQRWAATRSHNTAEVAATTTTSAPHGQGNYNIGSDGAPIRSPLDVATWRKDAGTIARTEASESGRPKLAEDSVPVPTSLTHAPGVERFLPALGPDARTSLSDLTQTDGNLCIALFVASYLHHSRHPDRPIYQESYPLPLPEPIVSDLVAALVEMLSVKHSHPDCVLRVLEAVPRAFNGTIRSFKTMRNIVLDVAIPPTTNNWARNRRALQNPERSIAVVNAIRRYLTEWLPTLVAAGGIACRVAGSAANGLLIDAIPCIFGALEVRAHGPRRVQWTLARPEASVAARYLCPSLNGENVPAMSAEMDAFLNGSNGDDDDAGLDAAPQPSHFHPPTANILVPQPLPQAAVATATLAAQAPRPPPATSGRDPLANLTPADGNLCVALFVAVHADRQRNPARPIYQRSFALPIPANDVSELAEVLCDILNAGTGLDRRLRSFPVSDTAPRQGTRAIHAQLRVRKTVRIALIEHVPDSSTLNISARRKLADRDPHRTPIVVAKIREYVTTWAPAMLAAPAQGLPFLISDTVGVIKYPITAIPCVFALGEVDGEGQRTVRWNQEGADAALFLYPGLADELGSATGSGENGSEPDEGIGHQQAMDVDRHQTPAALHQYPPTPMRTLSRHDVLMSMVPADGNLCIMLYIAAYLDRLAGADRPFHDKLFPLPLSDADVSVLTMALTRALTSGVGLDREVRAFSDGTTATLSIQAPSARKLVRTLLAGATAPTEAALQAVDVHRSVKLAARIRRYLTEWLPVLIDLGGVPFTGSDSTASVANVPLAFDLVVDANGRRRAIRWVAATPETAQAAQVFYMGMRDEVAAMRRADVPVSSTSDAPRVLGPIDTAQPVQRAALVPVASDVPDSDTRDWSVSDDTSCGAANGSADATAAPPTAWSARDSNLCIALFAAAYDDQLMYPTRAIYQSEYSLPLTAPETRVLIDHFVALLGDRLNLQLAFFNPPKPNAPDDGTVNKRRTIRTVLTELHADANVIGRAAFKAIGRNAHMHPAVRLAIARYLTSWIPAADAGFPIAAKGVVAVDAVPAVLERHVRDDGEHVLRWAKLPENAEDAANALFSEMVKRSRFSAGQAVGWEPAATHSHDHAAAAGDHDGAAPYQDDAVLGHSNAARDVAVSALAETPGDHAVVHGQVAEDRMDLAYAQREHGGDHDITTYDQNDAVRDHPMRDHDVPMREVDVAEHNAPRVLADAAHAHVGATAAAGGATTNPVDPVTEYLAIRNCNACIAIFAAVYDDQRTNPTRAIYQDEYPLPLTDQHRTQLVDHLVSILGERLNHQLAFFVESRTTITIDRRRTIRLILSEVVLGTRVTPSARQSLSRTPHSHPAVRQWIERYLTEWIPAMARTPGFAVPSDILPVNAIPGVFKLHDREDGQHVLRWPNLPARDPAAADAFFSTTVKKYRDSSRMSQQAIVAPSTPHVPEPVTFLYRLQPAGPSSTGTELDLSAAREIPVIEASRVVARSVVDRIELGGATREQFDPAHDPTVTIVRIHDEAEHDQSVIVPHLADDASRVQDEAMRDQPDEAVYDHPDVPISQVGAIASQANVTVGQEVQEGPGTEFTSISNCNLCTALFAAAYDDQCHNPTRAIYQDEYTLPLTDAATTVLVDHFVALLGDRLNQRLSAFTSPSHINWRRTIRVVLIDLIAGRADTARAVHLFGKTPHLHPAVRQAITQYVTSWIPAIAGKAGFPIQPGAAAVNDIPGVLEQVDRDDGLHDLRWKNLPERCGLAATALFAGTVKRSKDSSRAPRRAAMQQPSTPSQLEDAGAACASPVVEFHVDIPCEQVDATHDRGDANIDQDMADRDEPRAATLDHIDPARDQQAASVAHEHVDDGNPEPDTVAGDEVAAAQDLANAIHDHDDAARAGVDAVHDDGRPAGALQTGIDGDAVPTCPAAGEALTIGNYNLCIALFAAAYEDQCTNSTHAIYDTEFPLPLTDEHRALILRHLTSILGDRLSLRMTAFASTGAICKKRTIRAVLTELYADANLGRGALQALGKAAHLHPVVQEQLKQYLTAWIPAVSGSPGFMIRTSEIAVRAVPGVLEQIDCENGQHVLRWLNLPERCGPAANAFFAGTVKRSRDSTHTPQWPASQPSTPEQSAGSPHQASTSALRADVNSPGNPVITVRDQDEDMVDQERDAPGDHVDVVGDMNVGAAADFTTTSNINVCIALFGAAYDDQRNNSTRAIYQSEFSVPLTDADTAHLADHFVSILGEKADLRLAAFTSEGTINRRRTIRVVLAELITGGKELTRGAFQYLSKTAHLHRIVRQAIERYLTDWVPAAAGSLGFPIQTGVPPINFIPCVLEQGVRYDGQQVLRWVNLLDRCGATANAVIFELAKQTLTQPNMALRAQHSPSSCSRLGSSRPLTASSSNSSRSDQLVAAGLADVYGDAAAEPGQMQLNWNPAPEPMAASNGIAMDARPVPDSQLDSDLSSLDEAGDRSLFDEDDEIEGAMDEQPEPDLAAVDKNNVCIALFAAVHDDQRTNPTRSIYQDEYPLPLSNEHRILLIDHLASVLGERLNVRLALFIKTKTDGSIDRRHTIRMFLMELFAGPRARVVRQSPLGIAPHLNPIVRHHLEQYLTTWIPALVAGSPGFPIHSSALAADFIPCALEQYDRDDGQRVLRWVKLPDQYSATAQTFSSDPVARSRDSRSRDTDPSAEYPVEEGAATRADDETADGLTPTGDRSLASQWALANFGMIVWSSVVDNQRRDSTNPIYGKSFNLLANKELDRPQRNELIAHLVQCCTAANSKAVWQVPPHGSDRQQQEELVPMTVSHAMRLIVNPVRKRGPPRSARLTTFVTEYLDALCSQSDSASTWTTPTGQTIPRVLDRGTIAPDGTGTLAWSAELASSTVLFWAPDGTTLVNYKDVRLRQLKSASSKTPSRPTIVTPVPSSASIPRPISTSRPVGHERTAAELAALTNRSQVRLCRLVGRLEQHMLATLHLPANRGNMNEVLATWSSHVKNTAYMQGPATAAGSTLSLVPTTDEDDLAPYLASYLASQLAVEFSARVGSLTDADAEAMCRAVRDVIERIHELADDPPAQAGYFSDLYDNTAAWVQAMRAALDSTWDLFGSLNVHCVPALAINVVRDAILEMVTVLATLARAGVRAEFPALGCGYDAPRMVAMGPPVVTPAAHQERFPDPATPQLQSPPDAWSPLLLTSHSAMPPPVTPSPRPPPPAFGSSDTNHAQARKRPRPVESERVAVEPRSCVDCGDKEAFEWCQDPMSGHWMCNTCRRRRQFSTNTTAPPMVPALTPGSHSNQSHAPSAADSGSESVALGSGWAEPAQGAGHAAVDESPAPSKRPRMEPPAPLPSPGQSGRLPRPSPTGLPCTGCQATTSKLWHEAGRYCASCGLKRIHAARRQATVDSSLSPSLPPRPDLPRETAGPGSSDCVGAGYGPSRAIGDEPTDARSLKRRRDRDLPEVPQALGQSSRMPRPSPTGMPCADCQATTSLIWHEAGRYCGSCGHRRIRAATAASRQLTTPLSGPSTSDRPDPARDSAHLAVSDTIGAVHNRRRASEQEPTDAPSPKRRHVETLHCACGVTGPADATWSHDMHRNAVCAACQERTRTYAVPITAVPMPPQPQPSMLTAGASNSLTGTLQQGQQAQ</sequence>
<evidence type="ECO:0000313" key="2">
    <source>
        <dbReference type="EMBL" id="KNE64699.1"/>
    </source>
</evidence>
<feature type="region of interest" description="Disordered" evidence="1">
    <location>
        <begin position="938"/>
        <end position="970"/>
    </location>
</feature>
<feature type="region of interest" description="Disordered" evidence="1">
    <location>
        <begin position="2503"/>
        <end position="2526"/>
    </location>
</feature>
<gene>
    <name evidence="2" type="ORF">AMAG_10051</name>
</gene>
<organism evidence="2 3">
    <name type="scientific">Allomyces macrogynus (strain ATCC 38327)</name>
    <name type="common">Allomyces javanicus var. macrogynus</name>
    <dbReference type="NCBI Taxonomy" id="578462"/>
    <lineage>
        <taxon>Eukaryota</taxon>
        <taxon>Fungi</taxon>
        <taxon>Fungi incertae sedis</taxon>
        <taxon>Blastocladiomycota</taxon>
        <taxon>Blastocladiomycetes</taxon>
        <taxon>Blastocladiales</taxon>
        <taxon>Blastocladiaceae</taxon>
        <taxon>Allomyces</taxon>
    </lineage>
</organism>
<feature type="compositionally biased region" description="Low complexity" evidence="1">
    <location>
        <begin position="957"/>
        <end position="967"/>
    </location>
</feature>
<feature type="compositionally biased region" description="Basic and acidic residues" evidence="1">
    <location>
        <begin position="3573"/>
        <end position="3582"/>
    </location>
</feature>
<dbReference type="PANTHER" id="PTHR24216:SF65">
    <property type="entry name" value="PAXILLIN-LIKE PROTEIN 1"/>
    <property type="match status" value="1"/>
</dbReference>
<feature type="compositionally biased region" description="Low complexity" evidence="1">
    <location>
        <begin position="96"/>
        <end position="107"/>
    </location>
</feature>
<reference evidence="2 3" key="1">
    <citation type="submission" date="2009-11" db="EMBL/GenBank/DDBJ databases">
        <title>Annotation of Allomyces macrogynus ATCC 38327.</title>
        <authorList>
            <consortium name="The Broad Institute Genome Sequencing Platform"/>
            <person name="Russ C."/>
            <person name="Cuomo C."/>
            <person name="Burger G."/>
            <person name="Gray M.W."/>
            <person name="Holland P.W.H."/>
            <person name="King N."/>
            <person name="Lang F.B.F."/>
            <person name="Roger A.J."/>
            <person name="Ruiz-Trillo I."/>
            <person name="Young S.K."/>
            <person name="Zeng Q."/>
            <person name="Gargeya S."/>
            <person name="Fitzgerald M."/>
            <person name="Haas B."/>
            <person name="Abouelleil A."/>
            <person name="Alvarado L."/>
            <person name="Arachchi H.M."/>
            <person name="Berlin A."/>
            <person name="Chapman S.B."/>
            <person name="Gearin G."/>
            <person name="Goldberg J."/>
            <person name="Griggs A."/>
            <person name="Gujja S."/>
            <person name="Hansen M."/>
            <person name="Heiman D."/>
            <person name="Howarth C."/>
            <person name="Larimer J."/>
            <person name="Lui A."/>
            <person name="MacDonald P.J.P."/>
            <person name="McCowen C."/>
            <person name="Montmayeur A."/>
            <person name="Murphy C."/>
            <person name="Neiman D."/>
            <person name="Pearson M."/>
            <person name="Priest M."/>
            <person name="Roberts A."/>
            <person name="Saif S."/>
            <person name="Shea T."/>
            <person name="Sisk P."/>
            <person name="Stolte C."/>
            <person name="Sykes S."/>
            <person name="Wortman J."/>
            <person name="Nusbaum C."/>
            <person name="Birren B."/>
        </authorList>
    </citation>
    <scope>NUCLEOTIDE SEQUENCE [LARGE SCALE GENOMIC DNA]</scope>
    <source>
        <strain evidence="2 3">ATCC 38327</strain>
    </source>
</reference>
<feature type="region of interest" description="Disordered" evidence="1">
    <location>
        <begin position="70"/>
        <end position="120"/>
    </location>
</feature>
<feature type="region of interest" description="Disordered" evidence="1">
    <location>
        <begin position="3216"/>
        <end position="3290"/>
    </location>
</feature>
<feature type="region of interest" description="Disordered" evidence="1">
    <location>
        <begin position="2960"/>
        <end position="2989"/>
    </location>
</feature>
<feature type="region of interest" description="Disordered" evidence="1">
    <location>
        <begin position="1827"/>
        <end position="1854"/>
    </location>
</feature>
<dbReference type="PANTHER" id="PTHR24216">
    <property type="entry name" value="PAXILLIN-RELATED"/>
    <property type="match status" value="1"/>
</dbReference>
<feature type="region of interest" description="Disordered" evidence="1">
    <location>
        <begin position="1"/>
        <end position="55"/>
    </location>
</feature>
<feature type="compositionally biased region" description="Polar residues" evidence="1">
    <location>
        <begin position="2960"/>
        <end position="2988"/>
    </location>
</feature>
<feature type="compositionally biased region" description="Low complexity" evidence="1">
    <location>
        <begin position="2438"/>
        <end position="2451"/>
    </location>
</feature>
<feature type="region of interest" description="Disordered" evidence="1">
    <location>
        <begin position="3558"/>
        <end position="3612"/>
    </location>
</feature>
<evidence type="ECO:0000256" key="1">
    <source>
        <dbReference type="SAM" id="MobiDB-lite"/>
    </source>
</evidence>
<feature type="region of interest" description="Disordered" evidence="1">
    <location>
        <begin position="3445"/>
        <end position="3523"/>
    </location>
</feature>
<reference evidence="3" key="2">
    <citation type="submission" date="2009-11" db="EMBL/GenBank/DDBJ databases">
        <title>The Genome Sequence of Allomyces macrogynus strain ATCC 38327.</title>
        <authorList>
            <consortium name="The Broad Institute Genome Sequencing Platform"/>
            <person name="Russ C."/>
            <person name="Cuomo C."/>
            <person name="Shea T."/>
            <person name="Young S.K."/>
            <person name="Zeng Q."/>
            <person name="Koehrsen M."/>
            <person name="Haas B."/>
            <person name="Borodovsky M."/>
            <person name="Guigo R."/>
            <person name="Alvarado L."/>
            <person name="Berlin A."/>
            <person name="Borenstein D."/>
            <person name="Chen Z."/>
            <person name="Engels R."/>
            <person name="Freedman E."/>
            <person name="Gellesch M."/>
            <person name="Goldberg J."/>
            <person name="Griggs A."/>
            <person name="Gujja S."/>
            <person name="Heiman D."/>
            <person name="Hepburn T."/>
            <person name="Howarth C."/>
            <person name="Jen D."/>
            <person name="Larson L."/>
            <person name="Lewis B."/>
            <person name="Mehta T."/>
            <person name="Park D."/>
            <person name="Pearson M."/>
            <person name="Roberts A."/>
            <person name="Saif S."/>
            <person name="Shenoy N."/>
            <person name="Sisk P."/>
            <person name="Stolte C."/>
            <person name="Sykes S."/>
            <person name="Walk T."/>
            <person name="White J."/>
            <person name="Yandava C."/>
            <person name="Burger G."/>
            <person name="Gray M.W."/>
            <person name="Holland P.W.H."/>
            <person name="King N."/>
            <person name="Lang F.B.F."/>
            <person name="Roger A.J."/>
            <person name="Ruiz-Trillo I."/>
            <person name="Lander E."/>
            <person name="Nusbaum C."/>
        </authorList>
    </citation>
    <scope>NUCLEOTIDE SEQUENCE [LARGE SCALE GENOMIC DNA]</scope>
    <source>
        <strain evidence="3">ATCC 38327</strain>
    </source>
</reference>
<feature type="region of interest" description="Disordered" evidence="1">
    <location>
        <begin position="2432"/>
        <end position="2460"/>
    </location>
</feature>
<feature type="region of interest" description="Disordered" evidence="1">
    <location>
        <begin position="2720"/>
        <end position="2766"/>
    </location>
</feature>
<feature type="compositionally biased region" description="Polar residues" evidence="1">
    <location>
        <begin position="3339"/>
        <end position="3356"/>
    </location>
</feature>
<feature type="region of interest" description="Disordered" evidence="1">
    <location>
        <begin position="3326"/>
        <end position="3411"/>
    </location>
</feature>
<feature type="compositionally biased region" description="Basic and acidic residues" evidence="1">
    <location>
        <begin position="13"/>
        <end position="24"/>
    </location>
</feature>
<feature type="compositionally biased region" description="Basic and acidic residues" evidence="1">
    <location>
        <begin position="3278"/>
        <end position="3287"/>
    </location>
</feature>
<protein>
    <recommendedName>
        <fullName evidence="4">GATA-type domain-containing protein</fullName>
    </recommendedName>
</protein>
<feature type="region of interest" description="Disordered" evidence="1">
    <location>
        <begin position="436"/>
        <end position="455"/>
    </location>
</feature>
<proteinExistence type="predicted"/>
<dbReference type="EMBL" id="GG745345">
    <property type="protein sequence ID" value="KNE64699.1"/>
    <property type="molecule type" value="Genomic_DNA"/>
</dbReference>
<feature type="compositionally biased region" description="Low complexity" evidence="1">
    <location>
        <begin position="3678"/>
        <end position="3689"/>
    </location>
</feature>
<feature type="compositionally biased region" description="Basic and acidic residues" evidence="1">
    <location>
        <begin position="2728"/>
        <end position="2739"/>
    </location>
</feature>
<dbReference type="OrthoDB" id="5574045at2759"/>